<feature type="non-terminal residue" evidence="1">
    <location>
        <position position="76"/>
    </location>
</feature>
<comment type="caution">
    <text evidence="1">The sequence shown here is derived from an EMBL/GenBank/DDBJ whole genome shotgun (WGS) entry which is preliminary data.</text>
</comment>
<evidence type="ECO:0000313" key="2">
    <source>
        <dbReference type="Proteomes" id="UP000437736"/>
    </source>
</evidence>
<organism evidence="1 2">
    <name type="scientific">Acidiferrimicrobium australe</name>
    <dbReference type="NCBI Taxonomy" id="2664430"/>
    <lineage>
        <taxon>Bacteria</taxon>
        <taxon>Bacillati</taxon>
        <taxon>Actinomycetota</taxon>
        <taxon>Acidimicrobiia</taxon>
        <taxon>Acidimicrobiales</taxon>
        <taxon>Acidimicrobiaceae</taxon>
        <taxon>Acidiferrimicrobium</taxon>
    </lineage>
</organism>
<dbReference type="Proteomes" id="UP000437736">
    <property type="component" value="Unassembled WGS sequence"/>
</dbReference>
<accession>A0ABW9QPV8</accession>
<gene>
    <name evidence="1" type="ORF">GHK86_01340</name>
</gene>
<name>A0ABW9QPV8_9ACTN</name>
<proteinExistence type="predicted"/>
<keyword evidence="2" id="KW-1185">Reference proteome</keyword>
<protein>
    <submittedName>
        <fullName evidence="1">Uncharacterized protein</fullName>
    </submittedName>
</protein>
<reference evidence="1 2" key="1">
    <citation type="submission" date="2019-11" db="EMBL/GenBank/DDBJ databases">
        <title>Acidiferrimicrobium australis gen. nov., sp. nov., an acidophilic and obligately heterotrophic, member of the Actinobacteria that catalyses dissimilatory oxido- reduction of iron isolated from metal-rich acidic water in Chile.</title>
        <authorList>
            <person name="Gonzalez D."/>
            <person name="Huber K."/>
            <person name="Hedrich S."/>
            <person name="Rojas-Villalobos C."/>
            <person name="Quatrini R."/>
            <person name="Dinamarca M.A."/>
            <person name="Schwarz A."/>
            <person name="Canales C."/>
            <person name="Nancucheo I."/>
        </authorList>
    </citation>
    <scope>NUCLEOTIDE SEQUENCE [LARGE SCALE GENOMIC DNA]</scope>
    <source>
        <strain evidence="1 2">USS-CCA1</strain>
    </source>
</reference>
<sequence>MTPTTRCDAILRLIDETLDAGAPTGPDALAAEVRQWVQRTYPGEEHLADAAVASARRAYADGASVAESCERAREFV</sequence>
<dbReference type="EMBL" id="WJHE01000051">
    <property type="protein sequence ID" value="MST31376.1"/>
    <property type="molecule type" value="Genomic_DNA"/>
</dbReference>
<evidence type="ECO:0000313" key="1">
    <source>
        <dbReference type="EMBL" id="MST31376.1"/>
    </source>
</evidence>